<dbReference type="Pfam" id="PF00083">
    <property type="entry name" value="Sugar_tr"/>
    <property type="match status" value="2"/>
</dbReference>
<feature type="domain" description="Major facilitator superfamily (MFS) profile" evidence="8">
    <location>
        <begin position="1"/>
        <end position="413"/>
    </location>
</feature>
<dbReference type="SUPFAM" id="SSF103473">
    <property type="entry name" value="MFS general substrate transporter"/>
    <property type="match status" value="1"/>
</dbReference>
<dbReference type="EMBL" id="AMQM01004172">
    <property type="status" value="NOT_ANNOTATED_CDS"/>
    <property type="molecule type" value="Genomic_DNA"/>
</dbReference>
<feature type="transmembrane region" description="Helical" evidence="7">
    <location>
        <begin position="140"/>
        <end position="161"/>
    </location>
</feature>
<keyword evidence="5 7" id="KW-0472">Membrane</keyword>
<keyword evidence="11" id="KW-1185">Reference proteome</keyword>
<dbReference type="CTD" id="20210603"/>
<keyword evidence="4 7" id="KW-1133">Transmembrane helix</keyword>
<dbReference type="GO" id="GO:0015749">
    <property type="term" value="P:monosaccharide transmembrane transport"/>
    <property type="evidence" value="ECO:0000318"/>
    <property type="project" value="GO_Central"/>
</dbReference>
<dbReference type="Gene3D" id="1.20.1250.20">
    <property type="entry name" value="MFS general substrate transporter like domains"/>
    <property type="match status" value="1"/>
</dbReference>
<evidence type="ECO:0000256" key="4">
    <source>
        <dbReference type="ARBA" id="ARBA00022989"/>
    </source>
</evidence>
<evidence type="ECO:0000313" key="10">
    <source>
        <dbReference type="EnsemblMetazoa" id="HelroP187011"/>
    </source>
</evidence>
<dbReference type="PROSITE" id="PS00216">
    <property type="entry name" value="SUGAR_TRANSPORT_1"/>
    <property type="match status" value="1"/>
</dbReference>
<feature type="transmembrane region" description="Helical" evidence="7">
    <location>
        <begin position="363"/>
        <end position="383"/>
    </location>
</feature>
<dbReference type="PROSITE" id="PS50850">
    <property type="entry name" value="MFS"/>
    <property type="match status" value="1"/>
</dbReference>
<dbReference type="PANTHER" id="PTHR23503:SF8">
    <property type="entry name" value="FACILITATED GLUCOSE TRANSPORTER PROTEIN 1"/>
    <property type="match status" value="1"/>
</dbReference>
<proteinExistence type="inferred from homology"/>
<dbReference type="EMBL" id="AMQM01004173">
    <property type="status" value="NOT_ANNOTATED_CDS"/>
    <property type="molecule type" value="Genomic_DNA"/>
</dbReference>
<dbReference type="InterPro" id="IPR020846">
    <property type="entry name" value="MFS_dom"/>
</dbReference>
<reference evidence="10" key="3">
    <citation type="submission" date="2015-06" db="UniProtKB">
        <authorList>
            <consortium name="EnsemblMetazoa"/>
        </authorList>
    </citation>
    <scope>IDENTIFICATION</scope>
</reference>
<dbReference type="GeneID" id="20210603"/>
<dbReference type="KEGG" id="hro:HELRODRAFT_187011"/>
<evidence type="ECO:0000256" key="3">
    <source>
        <dbReference type="ARBA" id="ARBA00022692"/>
    </source>
</evidence>
<name>T1FP56_HELRO</name>
<feature type="transmembrane region" description="Helical" evidence="7">
    <location>
        <begin position="389"/>
        <end position="407"/>
    </location>
</feature>
<dbReference type="GO" id="GO:0016020">
    <property type="term" value="C:membrane"/>
    <property type="evidence" value="ECO:0000318"/>
    <property type="project" value="GO_Central"/>
</dbReference>
<reference evidence="9 11" key="2">
    <citation type="journal article" date="2013" name="Nature">
        <title>Insights into bilaterian evolution from three spiralian genomes.</title>
        <authorList>
            <person name="Simakov O."/>
            <person name="Marletaz F."/>
            <person name="Cho S.J."/>
            <person name="Edsinger-Gonzales E."/>
            <person name="Havlak P."/>
            <person name="Hellsten U."/>
            <person name="Kuo D.H."/>
            <person name="Larsson T."/>
            <person name="Lv J."/>
            <person name="Arendt D."/>
            <person name="Savage R."/>
            <person name="Osoegawa K."/>
            <person name="de Jong P."/>
            <person name="Grimwood J."/>
            <person name="Chapman J.A."/>
            <person name="Shapiro H."/>
            <person name="Aerts A."/>
            <person name="Otillar R.P."/>
            <person name="Terry A.Y."/>
            <person name="Boore J.L."/>
            <person name="Grigoriev I.V."/>
            <person name="Lindberg D.R."/>
            <person name="Seaver E.C."/>
            <person name="Weisblat D.A."/>
            <person name="Putnam N.H."/>
            <person name="Rokhsar D.S."/>
        </authorList>
    </citation>
    <scope>NUCLEOTIDE SEQUENCE</scope>
</reference>
<dbReference type="GO" id="GO:0015149">
    <property type="term" value="F:hexose transmembrane transporter activity"/>
    <property type="evidence" value="ECO:0000318"/>
    <property type="project" value="GO_Central"/>
</dbReference>
<evidence type="ECO:0000256" key="2">
    <source>
        <dbReference type="ARBA" id="ARBA00022448"/>
    </source>
</evidence>
<dbReference type="OrthoDB" id="4540492at2759"/>
<dbReference type="NCBIfam" id="TIGR00879">
    <property type="entry name" value="SP"/>
    <property type="match status" value="1"/>
</dbReference>
<dbReference type="AlphaFoldDB" id="T1FP56"/>
<feature type="transmembrane region" description="Helical" evidence="7">
    <location>
        <begin position="320"/>
        <end position="343"/>
    </location>
</feature>
<organism evidence="10 11">
    <name type="scientific">Helobdella robusta</name>
    <name type="common">Californian leech</name>
    <dbReference type="NCBI Taxonomy" id="6412"/>
    <lineage>
        <taxon>Eukaryota</taxon>
        <taxon>Metazoa</taxon>
        <taxon>Spiralia</taxon>
        <taxon>Lophotrochozoa</taxon>
        <taxon>Annelida</taxon>
        <taxon>Clitellata</taxon>
        <taxon>Hirudinea</taxon>
        <taxon>Rhynchobdellida</taxon>
        <taxon>Glossiphoniidae</taxon>
        <taxon>Helobdella</taxon>
    </lineage>
</organism>
<dbReference type="EnsemblMetazoa" id="HelroT187011">
    <property type="protein sequence ID" value="HelroP187011"/>
    <property type="gene ID" value="HelroG187011"/>
</dbReference>
<dbReference type="STRING" id="6412.T1FP56"/>
<comment type="similarity">
    <text evidence="6">Belongs to the major facilitator superfamily. Sugar transporter (TC 2.A.1.1) family.</text>
</comment>
<dbReference type="OMA" id="GTTIAFW"/>
<comment type="subcellular location">
    <subcellularLocation>
        <location evidence="1">Membrane</location>
        <topology evidence="1">Multi-pass membrane protein</topology>
    </subcellularLocation>
</comment>
<reference evidence="11" key="1">
    <citation type="submission" date="2012-12" db="EMBL/GenBank/DDBJ databases">
        <authorList>
            <person name="Hellsten U."/>
            <person name="Grimwood J."/>
            <person name="Chapman J.A."/>
            <person name="Shapiro H."/>
            <person name="Aerts A."/>
            <person name="Otillar R.P."/>
            <person name="Terry A.Y."/>
            <person name="Boore J.L."/>
            <person name="Simakov O."/>
            <person name="Marletaz F."/>
            <person name="Cho S.-J."/>
            <person name="Edsinger-Gonzales E."/>
            <person name="Havlak P."/>
            <person name="Kuo D.-H."/>
            <person name="Larsson T."/>
            <person name="Lv J."/>
            <person name="Arendt D."/>
            <person name="Savage R."/>
            <person name="Osoegawa K."/>
            <person name="de Jong P."/>
            <person name="Lindberg D.R."/>
            <person name="Seaver E.C."/>
            <person name="Weisblat D.A."/>
            <person name="Putnam N.H."/>
            <person name="Grigoriev I.V."/>
            <person name="Rokhsar D.S."/>
        </authorList>
    </citation>
    <scope>NUCLEOTIDE SEQUENCE</scope>
</reference>
<evidence type="ECO:0000259" key="8">
    <source>
        <dbReference type="PROSITE" id="PS50850"/>
    </source>
</evidence>
<evidence type="ECO:0000313" key="9">
    <source>
        <dbReference type="EMBL" id="ESO04687.1"/>
    </source>
</evidence>
<evidence type="ECO:0000256" key="1">
    <source>
        <dbReference type="ARBA" id="ARBA00004141"/>
    </source>
</evidence>
<evidence type="ECO:0000256" key="7">
    <source>
        <dbReference type="SAM" id="Phobius"/>
    </source>
</evidence>
<dbReference type="RefSeq" id="XP_009017266.1">
    <property type="nucleotide sequence ID" value="XM_009019018.1"/>
</dbReference>
<keyword evidence="2 6" id="KW-0813">Transport</keyword>
<dbReference type="EMBL" id="KB096457">
    <property type="protein sequence ID" value="ESO04687.1"/>
    <property type="molecule type" value="Genomic_DNA"/>
</dbReference>
<sequence length="432" mass="47429">MATSYQFGYNISVLNQPVTLVKQFLNESYSSSRSSSSSSTSSPATDGISEHALTVIWSLCTTLFVFGGMIGAFVIGFIADRFGRSVVPFLFGLGPMYMLEVVPFNLKGAMGTIHQLFITIGIAMGSLFGLNNLLGVEGKWPILLLLNAVPGVASLVIFPFLPDSPRFLMLVRKNKEGARKALQWLRRRTDVTDEITEMEEESKSQQGQGETYTIMKLLRTRELIPPLIVSIVLQLMQQLSGINAIFFYSTSIYLNAGVPVETVQYANLGTCVINVAMTFVVIPLMDRLGRRSLLLGPIAGMIVTLAVITVALNLQSSYPSMSYVSIICVLFYVVFFACGLGPIPNMITAEVFRQGPRARAMSLAGLANWLSNAVVAMGFEIVQAATKEFVFLIFLVIMVASLIFTYFKVPETKNKSFDEIANQFKSAGGRKR</sequence>
<dbReference type="PRINTS" id="PR00171">
    <property type="entry name" value="SUGRTRNSPORT"/>
</dbReference>
<dbReference type="PANTHER" id="PTHR23503">
    <property type="entry name" value="SOLUTE CARRIER FAMILY 2"/>
    <property type="match status" value="1"/>
</dbReference>
<evidence type="ECO:0000256" key="6">
    <source>
        <dbReference type="RuleBase" id="RU003346"/>
    </source>
</evidence>
<keyword evidence="3 7" id="KW-0812">Transmembrane</keyword>
<accession>T1FP56</accession>
<feature type="transmembrane region" description="Helical" evidence="7">
    <location>
        <begin position="265"/>
        <end position="285"/>
    </location>
</feature>
<feature type="transmembrane region" description="Helical" evidence="7">
    <location>
        <begin position="85"/>
        <end position="104"/>
    </location>
</feature>
<dbReference type="Proteomes" id="UP000015101">
    <property type="component" value="Unassembled WGS sequence"/>
</dbReference>
<dbReference type="eggNOG" id="KOG0569">
    <property type="taxonomic scope" value="Eukaryota"/>
</dbReference>
<evidence type="ECO:0000256" key="5">
    <source>
        <dbReference type="ARBA" id="ARBA00023136"/>
    </source>
</evidence>
<gene>
    <name evidence="10" type="primary">20210603</name>
    <name evidence="9" type="ORF">HELRODRAFT_187011</name>
</gene>
<protein>
    <recommendedName>
        <fullName evidence="8">Major facilitator superfamily (MFS) profile domain-containing protein</fullName>
    </recommendedName>
</protein>
<dbReference type="InterPro" id="IPR005829">
    <property type="entry name" value="Sugar_transporter_CS"/>
</dbReference>
<feature type="transmembrane region" description="Helical" evidence="7">
    <location>
        <begin position="55"/>
        <end position="79"/>
    </location>
</feature>
<feature type="transmembrane region" description="Helical" evidence="7">
    <location>
        <begin position="292"/>
        <end position="314"/>
    </location>
</feature>
<dbReference type="InterPro" id="IPR045263">
    <property type="entry name" value="GLUT"/>
</dbReference>
<dbReference type="InParanoid" id="T1FP56"/>
<dbReference type="InterPro" id="IPR036259">
    <property type="entry name" value="MFS_trans_sf"/>
</dbReference>
<dbReference type="HOGENOM" id="CLU_001265_30_5_1"/>
<dbReference type="InterPro" id="IPR003663">
    <property type="entry name" value="Sugar/inositol_transpt"/>
</dbReference>
<dbReference type="InterPro" id="IPR005828">
    <property type="entry name" value="MFS_sugar_transport-like"/>
</dbReference>
<feature type="transmembrane region" description="Helical" evidence="7">
    <location>
        <begin position="116"/>
        <end position="134"/>
    </location>
</feature>
<evidence type="ECO:0000313" key="11">
    <source>
        <dbReference type="Proteomes" id="UP000015101"/>
    </source>
</evidence>
<dbReference type="FunCoup" id="T1FP56">
    <property type="interactions" value="89"/>
</dbReference>